<dbReference type="WBParaSite" id="nRc.2.0.1.t21783-RA">
    <property type="protein sequence ID" value="nRc.2.0.1.t21783-RA"/>
    <property type="gene ID" value="nRc.2.0.1.g21783"/>
</dbReference>
<reference evidence="5" key="1">
    <citation type="submission" date="2022-11" db="UniProtKB">
        <authorList>
            <consortium name="WormBaseParasite"/>
        </authorList>
    </citation>
    <scope>IDENTIFICATION</scope>
</reference>
<feature type="domain" description="VWFA" evidence="2">
    <location>
        <begin position="272"/>
        <end position="456"/>
    </location>
</feature>
<dbReference type="PANTHER" id="PTHR10338">
    <property type="entry name" value="INTER-ALPHA-TRYPSIN INHIBITOR HEAVY CHAIN FAMILY MEMBER"/>
    <property type="match status" value="1"/>
</dbReference>
<dbReference type="InterPro" id="IPR002035">
    <property type="entry name" value="VWF_A"/>
</dbReference>
<feature type="domain" description="VIT" evidence="3">
    <location>
        <begin position="10"/>
        <end position="139"/>
    </location>
</feature>
<proteinExistence type="predicted"/>
<evidence type="ECO:0000313" key="4">
    <source>
        <dbReference type="Proteomes" id="UP000887565"/>
    </source>
</evidence>
<accession>A0A915J7Q7</accession>
<dbReference type="OMA" id="RIQIEYT"/>
<keyword evidence="1" id="KW-0732">Signal</keyword>
<name>A0A915J7Q7_ROMCU</name>
<dbReference type="SMART" id="SM00609">
    <property type="entry name" value="VIT"/>
    <property type="match status" value="1"/>
</dbReference>
<dbReference type="Gene3D" id="3.40.50.410">
    <property type="entry name" value="von Willebrand factor, type A domain"/>
    <property type="match status" value="2"/>
</dbReference>
<dbReference type="SUPFAM" id="SSF53300">
    <property type="entry name" value="vWA-like"/>
    <property type="match status" value="2"/>
</dbReference>
<sequence>MFSLLFSLILFSISYVMSDQIIGQQVEYLKIRSTIQSRFAVTTFSSKIRNLENKAREIFFHTVIPEEAFITNFSMLIKDDIIYGNVQEKEKAKETYSKAVERGQSAGLVAEKPRETNSFQISVNVGANESVIFDLTYQEVLKRVHGFYKHVINVETEEQVQDMNIEVKISEMGKIKSVKVPKFEPKIGEKTNLELLSSPGEPNANIDIIDLGGISEATVKFSGDETLSNKTVGQLAVLYDVQRDETAGSVQVLDGHFVHFFAPSGLTKGKKHIFFVLDRSGSMSGKKFAQLKDAMKRIIGELDEQDKFNILFFDHKLYPWKLESVMATKERKQEAIQHVINTETAGATDIFLALKTAIERIQIEYTDNFSPMILFLTDGEATSGIQDNNLIVQKVTELNKNSTVSGATCSIHGLAFGRGADYKLVQRLSANNRGLAKKIFEDADADLQLTGFYAEIASPLLSDVKFHYLNGTVDVNSLAMVPVSQTAQAAGPRTGARKIGTVDQFARPRETNSFQISVNVGANESVTFNLTYQEVLKRVHGVYKHVINVETEKDAMKRIIGELDEQDKFNILFFDHKLYPWKLESVMATKERKQEAVEHVMNAEIAGATDIFLALKTALERIQIEYTENFSPMILFLTDGEATSGIQDNDLIVQKVTELNKNSTVSGATCSIHCLAFGRGADYKLAQRLSTNNRGLAKKIFEDADADLQLT</sequence>
<dbReference type="AlphaFoldDB" id="A0A915J7Q7"/>
<evidence type="ECO:0000313" key="5">
    <source>
        <dbReference type="WBParaSite" id="nRc.2.0.1.t21783-RA"/>
    </source>
</evidence>
<evidence type="ECO:0000259" key="3">
    <source>
        <dbReference type="PROSITE" id="PS51468"/>
    </source>
</evidence>
<feature type="chain" id="PRO_5037401476" evidence="1">
    <location>
        <begin position="19"/>
        <end position="711"/>
    </location>
</feature>
<dbReference type="Proteomes" id="UP000887565">
    <property type="component" value="Unplaced"/>
</dbReference>
<dbReference type="Pfam" id="PF08487">
    <property type="entry name" value="VIT"/>
    <property type="match status" value="1"/>
</dbReference>
<dbReference type="InterPro" id="IPR036465">
    <property type="entry name" value="vWFA_dom_sf"/>
</dbReference>
<keyword evidence="4" id="KW-1185">Reference proteome</keyword>
<protein>
    <submittedName>
        <fullName evidence="5">Inter-alpha-trypsin inhibitor heavy chain H3-like</fullName>
    </submittedName>
</protein>
<dbReference type="PROSITE" id="PS51468">
    <property type="entry name" value="VIT"/>
    <property type="match status" value="1"/>
</dbReference>
<dbReference type="InterPro" id="IPR013694">
    <property type="entry name" value="VIT"/>
</dbReference>
<evidence type="ECO:0000256" key="1">
    <source>
        <dbReference type="SAM" id="SignalP"/>
    </source>
</evidence>
<organism evidence="4 5">
    <name type="scientific">Romanomermis culicivorax</name>
    <name type="common">Nematode worm</name>
    <dbReference type="NCBI Taxonomy" id="13658"/>
    <lineage>
        <taxon>Eukaryota</taxon>
        <taxon>Metazoa</taxon>
        <taxon>Ecdysozoa</taxon>
        <taxon>Nematoda</taxon>
        <taxon>Enoplea</taxon>
        <taxon>Dorylaimia</taxon>
        <taxon>Mermithida</taxon>
        <taxon>Mermithoidea</taxon>
        <taxon>Mermithidae</taxon>
        <taxon>Romanomermis</taxon>
    </lineage>
</organism>
<dbReference type="InterPro" id="IPR050934">
    <property type="entry name" value="ITIH"/>
</dbReference>
<dbReference type="PROSITE" id="PS50234">
    <property type="entry name" value="VWFA"/>
    <property type="match status" value="2"/>
</dbReference>
<dbReference type="Pfam" id="PF00092">
    <property type="entry name" value="VWA"/>
    <property type="match status" value="1"/>
</dbReference>
<dbReference type="SMART" id="SM00327">
    <property type="entry name" value="VWA"/>
    <property type="match status" value="2"/>
</dbReference>
<dbReference type="Pfam" id="PF13768">
    <property type="entry name" value="VWA_3"/>
    <property type="match status" value="1"/>
</dbReference>
<evidence type="ECO:0000259" key="2">
    <source>
        <dbReference type="PROSITE" id="PS50234"/>
    </source>
</evidence>
<feature type="signal peptide" evidence="1">
    <location>
        <begin position="1"/>
        <end position="18"/>
    </location>
</feature>
<feature type="domain" description="VWFA" evidence="2">
    <location>
        <begin position="525"/>
        <end position="711"/>
    </location>
</feature>
<dbReference type="PANTHER" id="PTHR10338:SF108">
    <property type="entry name" value="INTER-ALPHA-TRYPSIN INHIBITOR HEAVY CHAIN H4-LIKE PROTEIN"/>
    <property type="match status" value="1"/>
</dbReference>